<evidence type="ECO:0000313" key="3">
    <source>
        <dbReference type="Proteomes" id="UP000242329"/>
    </source>
</evidence>
<gene>
    <name evidence="2" type="ORF">SAMN02745221_00342</name>
</gene>
<dbReference type="STRING" id="1123382.SAMN02745221_00342"/>
<keyword evidence="1" id="KW-0812">Transmembrane</keyword>
<dbReference type="AlphaFoldDB" id="A0A1M5K9S6"/>
<dbReference type="InterPro" id="IPR043723">
    <property type="entry name" value="DUF5665"/>
</dbReference>
<reference evidence="3" key="1">
    <citation type="submission" date="2016-11" db="EMBL/GenBank/DDBJ databases">
        <authorList>
            <person name="Varghese N."/>
            <person name="Submissions S."/>
        </authorList>
    </citation>
    <scope>NUCLEOTIDE SEQUENCE [LARGE SCALE GENOMIC DNA]</scope>
    <source>
        <strain evidence="3">DSM 11003</strain>
    </source>
</reference>
<feature type="transmembrane region" description="Helical" evidence="1">
    <location>
        <begin position="82"/>
        <end position="104"/>
    </location>
</feature>
<protein>
    <submittedName>
        <fullName evidence="2">Uncharacterized protein</fullName>
    </submittedName>
</protein>
<accession>A0A1M5K9S6</accession>
<keyword evidence="1" id="KW-1133">Transmembrane helix</keyword>
<sequence length="112" mass="12770">MRFNPDKPEDNSSQIIKKLMDKVDELAVNMEKMRLAEYMELLENPRRLLWLNFLIGLARGFGTAIGFTMLAALVLYFLQQMIVLNIPVIGSFIADIVAIVQAQLKVGGFIYY</sequence>
<proteinExistence type="predicted"/>
<dbReference type="Proteomes" id="UP000242329">
    <property type="component" value="Unassembled WGS sequence"/>
</dbReference>
<feature type="transmembrane region" description="Helical" evidence="1">
    <location>
        <begin position="49"/>
        <end position="75"/>
    </location>
</feature>
<evidence type="ECO:0000313" key="2">
    <source>
        <dbReference type="EMBL" id="SHG49535.1"/>
    </source>
</evidence>
<organism evidence="2 3">
    <name type="scientific">Thermosyntropha lipolytica DSM 11003</name>
    <dbReference type="NCBI Taxonomy" id="1123382"/>
    <lineage>
        <taxon>Bacteria</taxon>
        <taxon>Bacillati</taxon>
        <taxon>Bacillota</taxon>
        <taxon>Clostridia</taxon>
        <taxon>Eubacteriales</taxon>
        <taxon>Syntrophomonadaceae</taxon>
        <taxon>Thermosyntropha</taxon>
    </lineage>
</organism>
<keyword evidence="3" id="KW-1185">Reference proteome</keyword>
<name>A0A1M5K9S6_9FIRM</name>
<evidence type="ECO:0000256" key="1">
    <source>
        <dbReference type="SAM" id="Phobius"/>
    </source>
</evidence>
<dbReference type="Pfam" id="PF18910">
    <property type="entry name" value="DUF5665"/>
    <property type="match status" value="1"/>
</dbReference>
<keyword evidence="1" id="KW-0472">Membrane</keyword>
<dbReference type="EMBL" id="FQWY01000004">
    <property type="protein sequence ID" value="SHG49535.1"/>
    <property type="molecule type" value="Genomic_DNA"/>
</dbReference>